<dbReference type="Gene3D" id="6.10.250.690">
    <property type="match status" value="1"/>
</dbReference>
<keyword evidence="3" id="KW-0902">Two-component regulatory system</keyword>
<dbReference type="SUPFAM" id="SSF52172">
    <property type="entry name" value="CheY-like"/>
    <property type="match status" value="1"/>
</dbReference>
<evidence type="ECO:0000259" key="10">
    <source>
        <dbReference type="PROSITE" id="PS50110"/>
    </source>
</evidence>
<dbReference type="PANTHER" id="PTHR48111:SF40">
    <property type="entry name" value="PHOSPHATE REGULON TRANSCRIPTIONAL REGULATORY PROTEIN PHOB"/>
    <property type="match status" value="1"/>
</dbReference>
<evidence type="ECO:0000256" key="1">
    <source>
        <dbReference type="ARBA" id="ARBA00018672"/>
    </source>
</evidence>
<evidence type="ECO:0000256" key="5">
    <source>
        <dbReference type="ARBA" id="ARBA00023125"/>
    </source>
</evidence>
<dbReference type="InterPro" id="IPR011006">
    <property type="entry name" value="CheY-like_superfamily"/>
</dbReference>
<dbReference type="GO" id="GO:0000156">
    <property type="term" value="F:phosphorelay response regulator activity"/>
    <property type="evidence" value="ECO:0007669"/>
    <property type="project" value="TreeGrafter"/>
</dbReference>
<keyword evidence="13" id="KW-1185">Reference proteome</keyword>
<sequence length="238" mass="26955">MNCDCLIVDDEIELAKATCEYFEMFGVSCAYVTNANDCMSFTENNSVKLILLDINLGADSGFVLCKALREKTDVPILFISARQSDDDVLIALNIGGDDYIKKPYSLSVILAKVKVILKRYEGKSIVDKSNDTNSSSLNDNICGELRIEVDAMKVYISGKDAGLKTKEFKLFYYLYSNKNKVITKDELFAQIWGDTFFSDGTLNVHIRKIREKVEENPNNPRYIKTVWGTGYIFELLEH</sequence>
<feature type="modified residue" description="4-aspartylphosphate" evidence="8">
    <location>
        <position position="53"/>
    </location>
</feature>
<keyword evidence="2 8" id="KW-0597">Phosphoprotein</keyword>
<evidence type="ECO:0000256" key="8">
    <source>
        <dbReference type="PROSITE-ProRule" id="PRU00169"/>
    </source>
</evidence>
<reference evidence="12 13" key="1">
    <citation type="submission" date="2016-10" db="EMBL/GenBank/DDBJ databases">
        <authorList>
            <person name="de Groot N.N."/>
        </authorList>
    </citation>
    <scope>NUCLEOTIDE SEQUENCE [LARGE SCALE GENOMIC DNA]</scope>
    <source>
        <strain evidence="12 13">DSM 9179</strain>
    </source>
</reference>
<evidence type="ECO:0000256" key="4">
    <source>
        <dbReference type="ARBA" id="ARBA00023015"/>
    </source>
</evidence>
<comment type="function">
    <text evidence="7">May play the central regulatory role in sporulation. It may be an element of the effector pathway responsible for the activation of sporulation genes in response to nutritional stress. Spo0A may act in concert with spo0H (a sigma factor) to control the expression of some genes that are critical to the sporulation process.</text>
</comment>
<proteinExistence type="predicted"/>
<evidence type="ECO:0000256" key="9">
    <source>
        <dbReference type="PROSITE-ProRule" id="PRU01091"/>
    </source>
</evidence>
<evidence type="ECO:0000256" key="2">
    <source>
        <dbReference type="ARBA" id="ARBA00022553"/>
    </source>
</evidence>
<evidence type="ECO:0000259" key="11">
    <source>
        <dbReference type="PROSITE" id="PS51755"/>
    </source>
</evidence>
<dbReference type="OrthoDB" id="2028620at2"/>
<evidence type="ECO:0000313" key="12">
    <source>
        <dbReference type="EMBL" id="SEW06838.1"/>
    </source>
</evidence>
<dbReference type="Proteomes" id="UP000199701">
    <property type="component" value="Unassembled WGS sequence"/>
</dbReference>
<dbReference type="InterPro" id="IPR036388">
    <property type="entry name" value="WH-like_DNA-bd_sf"/>
</dbReference>
<accession>A0A1I0P063</accession>
<feature type="domain" description="Response regulatory" evidence="10">
    <location>
        <begin position="4"/>
        <end position="117"/>
    </location>
</feature>
<evidence type="ECO:0000256" key="6">
    <source>
        <dbReference type="ARBA" id="ARBA00023163"/>
    </source>
</evidence>
<feature type="DNA-binding region" description="OmpR/PhoB-type" evidence="9">
    <location>
        <begin position="132"/>
        <end position="235"/>
    </location>
</feature>
<keyword evidence="6" id="KW-0804">Transcription</keyword>
<dbReference type="InterPro" id="IPR039420">
    <property type="entry name" value="WalR-like"/>
</dbReference>
<dbReference type="SMART" id="SM00448">
    <property type="entry name" value="REC"/>
    <property type="match status" value="1"/>
</dbReference>
<dbReference type="SMART" id="SM00862">
    <property type="entry name" value="Trans_reg_C"/>
    <property type="match status" value="1"/>
</dbReference>
<keyword evidence="5 9" id="KW-0238">DNA-binding</keyword>
<feature type="domain" description="OmpR/PhoB-type" evidence="11">
    <location>
        <begin position="132"/>
        <end position="235"/>
    </location>
</feature>
<dbReference type="EMBL" id="FOJI01000004">
    <property type="protein sequence ID" value="SEW06838.1"/>
    <property type="molecule type" value="Genomic_DNA"/>
</dbReference>
<protein>
    <recommendedName>
        <fullName evidence="1">Stage 0 sporulation protein A homolog</fullName>
    </recommendedName>
</protein>
<dbReference type="Gene3D" id="1.10.10.10">
    <property type="entry name" value="Winged helix-like DNA-binding domain superfamily/Winged helix DNA-binding domain"/>
    <property type="match status" value="1"/>
</dbReference>
<dbReference type="Gene3D" id="3.40.50.2300">
    <property type="match status" value="1"/>
</dbReference>
<organism evidence="12 13">
    <name type="scientific">[Clostridium] fimetarium</name>
    <dbReference type="NCBI Taxonomy" id="99656"/>
    <lineage>
        <taxon>Bacteria</taxon>
        <taxon>Bacillati</taxon>
        <taxon>Bacillota</taxon>
        <taxon>Clostridia</taxon>
        <taxon>Lachnospirales</taxon>
        <taxon>Lachnospiraceae</taxon>
    </lineage>
</organism>
<gene>
    <name evidence="12" type="ORF">SAMN05421659_1045</name>
</gene>
<dbReference type="AlphaFoldDB" id="A0A1I0P063"/>
<name>A0A1I0P063_9FIRM</name>
<dbReference type="SUPFAM" id="SSF46894">
    <property type="entry name" value="C-terminal effector domain of the bipartite response regulators"/>
    <property type="match status" value="1"/>
</dbReference>
<dbReference type="Pfam" id="PF00486">
    <property type="entry name" value="Trans_reg_C"/>
    <property type="match status" value="1"/>
</dbReference>
<dbReference type="GO" id="GO:0006355">
    <property type="term" value="P:regulation of DNA-templated transcription"/>
    <property type="evidence" value="ECO:0007669"/>
    <property type="project" value="InterPro"/>
</dbReference>
<dbReference type="RefSeq" id="WP_092452171.1">
    <property type="nucleotide sequence ID" value="NZ_FOJI01000004.1"/>
</dbReference>
<evidence type="ECO:0000256" key="3">
    <source>
        <dbReference type="ARBA" id="ARBA00023012"/>
    </source>
</evidence>
<keyword evidence="4" id="KW-0805">Transcription regulation</keyword>
<dbReference type="PROSITE" id="PS51755">
    <property type="entry name" value="OMPR_PHOB"/>
    <property type="match status" value="1"/>
</dbReference>
<dbReference type="InterPro" id="IPR016032">
    <property type="entry name" value="Sig_transdc_resp-reg_C-effctor"/>
</dbReference>
<dbReference type="STRING" id="99656.SAMN05421659_1045"/>
<dbReference type="InterPro" id="IPR001867">
    <property type="entry name" value="OmpR/PhoB-type_DNA-bd"/>
</dbReference>
<dbReference type="GO" id="GO:0000976">
    <property type="term" value="F:transcription cis-regulatory region binding"/>
    <property type="evidence" value="ECO:0007669"/>
    <property type="project" value="TreeGrafter"/>
</dbReference>
<dbReference type="PANTHER" id="PTHR48111">
    <property type="entry name" value="REGULATOR OF RPOS"/>
    <property type="match status" value="1"/>
</dbReference>
<dbReference type="InterPro" id="IPR001789">
    <property type="entry name" value="Sig_transdc_resp-reg_receiver"/>
</dbReference>
<dbReference type="GO" id="GO:0032993">
    <property type="term" value="C:protein-DNA complex"/>
    <property type="evidence" value="ECO:0007669"/>
    <property type="project" value="TreeGrafter"/>
</dbReference>
<dbReference type="GO" id="GO:0005829">
    <property type="term" value="C:cytosol"/>
    <property type="evidence" value="ECO:0007669"/>
    <property type="project" value="TreeGrafter"/>
</dbReference>
<evidence type="ECO:0000313" key="13">
    <source>
        <dbReference type="Proteomes" id="UP000199701"/>
    </source>
</evidence>
<dbReference type="CDD" id="cd00383">
    <property type="entry name" value="trans_reg_C"/>
    <property type="match status" value="1"/>
</dbReference>
<evidence type="ECO:0000256" key="7">
    <source>
        <dbReference type="ARBA" id="ARBA00024867"/>
    </source>
</evidence>
<dbReference type="Pfam" id="PF00072">
    <property type="entry name" value="Response_reg"/>
    <property type="match status" value="1"/>
</dbReference>
<dbReference type="PROSITE" id="PS50110">
    <property type="entry name" value="RESPONSE_REGULATORY"/>
    <property type="match status" value="1"/>
</dbReference>